<proteinExistence type="inferred from homology"/>
<keyword evidence="4 6" id="KW-1133">Transmembrane helix</keyword>
<feature type="transmembrane region" description="Helical" evidence="6">
    <location>
        <begin position="12"/>
        <end position="34"/>
    </location>
</feature>
<dbReference type="PANTHER" id="PTHR31885">
    <property type="entry name" value="GH04784P"/>
    <property type="match status" value="1"/>
</dbReference>
<dbReference type="RefSeq" id="WP_145080624.1">
    <property type="nucleotide sequence ID" value="NZ_CP036298.1"/>
</dbReference>
<evidence type="ECO:0000313" key="7">
    <source>
        <dbReference type="EMBL" id="QDV25488.1"/>
    </source>
</evidence>
<comment type="subcellular location">
    <subcellularLocation>
        <location evidence="1">Membrane</location>
        <topology evidence="1">Multi-pass membrane protein</topology>
    </subcellularLocation>
</comment>
<gene>
    <name evidence="7" type="ORF">Q31a_38140</name>
</gene>
<dbReference type="KEGG" id="ahel:Q31a_38140"/>
<sequence>MDKTSLDWPGRAAVILYSILFVLGLAAAIFYFSTGNSIVGRISKSIPVLLMALALIPLIGKSTYIRLVFLGLVFGASADFLIDSSFLLGLVVFLISHLAYIAAFFQDTRRVQLSRGLPAFAFGAFVYIGVMIVGSVGALAVPVGFYSLAISVMLWRASERLGLTSIPRRSALAGFVGAILFILSDSILAYRLFVGPLPLEQINVMLPYWLGQLGIALSAIWHLRSEPTADAHLRQTR</sequence>
<comment type="similarity">
    <text evidence="2">Belongs to the TMEM86 family.</text>
</comment>
<evidence type="ECO:0000256" key="4">
    <source>
        <dbReference type="ARBA" id="ARBA00022989"/>
    </source>
</evidence>
<evidence type="ECO:0000256" key="5">
    <source>
        <dbReference type="ARBA" id="ARBA00023136"/>
    </source>
</evidence>
<evidence type="ECO:0000313" key="8">
    <source>
        <dbReference type="Proteomes" id="UP000318017"/>
    </source>
</evidence>
<dbReference type="Proteomes" id="UP000318017">
    <property type="component" value="Chromosome"/>
</dbReference>
<dbReference type="AlphaFoldDB" id="A0A518GA63"/>
<dbReference type="EMBL" id="CP036298">
    <property type="protein sequence ID" value="QDV25488.1"/>
    <property type="molecule type" value="Genomic_DNA"/>
</dbReference>
<feature type="transmembrane region" description="Helical" evidence="6">
    <location>
        <begin position="205"/>
        <end position="223"/>
    </location>
</feature>
<dbReference type="GO" id="GO:0016787">
    <property type="term" value="F:hydrolase activity"/>
    <property type="evidence" value="ECO:0007669"/>
    <property type="project" value="TreeGrafter"/>
</dbReference>
<feature type="transmembrane region" description="Helical" evidence="6">
    <location>
        <begin position="170"/>
        <end position="193"/>
    </location>
</feature>
<name>A0A518GA63_9BACT</name>
<evidence type="ECO:0000256" key="3">
    <source>
        <dbReference type="ARBA" id="ARBA00022692"/>
    </source>
</evidence>
<dbReference type="GO" id="GO:0016020">
    <property type="term" value="C:membrane"/>
    <property type="evidence" value="ECO:0007669"/>
    <property type="project" value="UniProtKB-SubCell"/>
</dbReference>
<dbReference type="Pfam" id="PF07947">
    <property type="entry name" value="YhhN"/>
    <property type="match status" value="1"/>
</dbReference>
<dbReference type="PANTHER" id="PTHR31885:SF6">
    <property type="entry name" value="GH04784P"/>
    <property type="match status" value="1"/>
</dbReference>
<keyword evidence="8" id="KW-1185">Reference proteome</keyword>
<keyword evidence="5 6" id="KW-0472">Membrane</keyword>
<feature type="transmembrane region" description="Helical" evidence="6">
    <location>
        <begin position="46"/>
        <end position="74"/>
    </location>
</feature>
<accession>A0A518GA63</accession>
<feature type="transmembrane region" description="Helical" evidence="6">
    <location>
        <begin position="86"/>
        <end position="105"/>
    </location>
</feature>
<evidence type="ECO:0000256" key="6">
    <source>
        <dbReference type="SAM" id="Phobius"/>
    </source>
</evidence>
<dbReference type="InterPro" id="IPR012506">
    <property type="entry name" value="TMEM86B-like"/>
</dbReference>
<organism evidence="7 8">
    <name type="scientific">Aureliella helgolandensis</name>
    <dbReference type="NCBI Taxonomy" id="2527968"/>
    <lineage>
        <taxon>Bacteria</taxon>
        <taxon>Pseudomonadati</taxon>
        <taxon>Planctomycetota</taxon>
        <taxon>Planctomycetia</taxon>
        <taxon>Pirellulales</taxon>
        <taxon>Pirellulaceae</taxon>
        <taxon>Aureliella</taxon>
    </lineage>
</organism>
<evidence type="ECO:0000256" key="2">
    <source>
        <dbReference type="ARBA" id="ARBA00007375"/>
    </source>
</evidence>
<feature type="transmembrane region" description="Helical" evidence="6">
    <location>
        <begin position="117"/>
        <end position="133"/>
    </location>
</feature>
<reference evidence="7 8" key="1">
    <citation type="submission" date="2019-02" db="EMBL/GenBank/DDBJ databases">
        <title>Deep-cultivation of Planctomycetes and their phenomic and genomic characterization uncovers novel biology.</title>
        <authorList>
            <person name="Wiegand S."/>
            <person name="Jogler M."/>
            <person name="Boedeker C."/>
            <person name="Pinto D."/>
            <person name="Vollmers J."/>
            <person name="Rivas-Marin E."/>
            <person name="Kohn T."/>
            <person name="Peeters S.H."/>
            <person name="Heuer A."/>
            <person name="Rast P."/>
            <person name="Oberbeckmann S."/>
            <person name="Bunk B."/>
            <person name="Jeske O."/>
            <person name="Meyerdierks A."/>
            <person name="Storesund J.E."/>
            <person name="Kallscheuer N."/>
            <person name="Luecker S."/>
            <person name="Lage O.M."/>
            <person name="Pohl T."/>
            <person name="Merkel B.J."/>
            <person name="Hornburger P."/>
            <person name="Mueller R.-W."/>
            <person name="Bruemmer F."/>
            <person name="Labrenz M."/>
            <person name="Spormann A.M."/>
            <person name="Op den Camp H."/>
            <person name="Overmann J."/>
            <person name="Amann R."/>
            <person name="Jetten M.S.M."/>
            <person name="Mascher T."/>
            <person name="Medema M.H."/>
            <person name="Devos D.P."/>
            <person name="Kaster A.-K."/>
            <person name="Ovreas L."/>
            <person name="Rohde M."/>
            <person name="Galperin M.Y."/>
            <person name="Jogler C."/>
        </authorList>
    </citation>
    <scope>NUCLEOTIDE SEQUENCE [LARGE SCALE GENOMIC DNA]</scope>
    <source>
        <strain evidence="7 8">Q31a</strain>
    </source>
</reference>
<protein>
    <submittedName>
        <fullName evidence="7">YhhN-like protein</fullName>
    </submittedName>
</protein>
<feature type="transmembrane region" description="Helical" evidence="6">
    <location>
        <begin position="139"/>
        <end position="158"/>
    </location>
</feature>
<keyword evidence="3 6" id="KW-0812">Transmembrane</keyword>
<dbReference type="OrthoDB" id="5651790at2"/>
<evidence type="ECO:0000256" key="1">
    <source>
        <dbReference type="ARBA" id="ARBA00004141"/>
    </source>
</evidence>